<feature type="compositionally biased region" description="Basic and acidic residues" evidence="2">
    <location>
        <begin position="908"/>
        <end position="920"/>
    </location>
</feature>
<feature type="compositionally biased region" description="Basic and acidic residues" evidence="2">
    <location>
        <begin position="1018"/>
        <end position="1029"/>
    </location>
</feature>
<organism evidence="3 4">
    <name type="scientific">Hermetia illucens</name>
    <name type="common">Black soldier fly</name>
    <dbReference type="NCBI Taxonomy" id="343691"/>
    <lineage>
        <taxon>Eukaryota</taxon>
        <taxon>Metazoa</taxon>
        <taxon>Ecdysozoa</taxon>
        <taxon>Arthropoda</taxon>
        <taxon>Hexapoda</taxon>
        <taxon>Insecta</taxon>
        <taxon>Pterygota</taxon>
        <taxon>Neoptera</taxon>
        <taxon>Endopterygota</taxon>
        <taxon>Diptera</taxon>
        <taxon>Brachycera</taxon>
        <taxon>Stratiomyomorpha</taxon>
        <taxon>Stratiomyidae</taxon>
        <taxon>Hermetiinae</taxon>
        <taxon>Hermetia</taxon>
    </lineage>
</organism>
<dbReference type="InParanoid" id="A0A7R8YN19"/>
<keyword evidence="1" id="KW-0175">Coiled coil</keyword>
<evidence type="ECO:0000256" key="1">
    <source>
        <dbReference type="SAM" id="Coils"/>
    </source>
</evidence>
<dbReference type="Proteomes" id="UP000594454">
    <property type="component" value="Chromosome 1"/>
</dbReference>
<sequence length="1079" mass="121971">MGSAPSTPNHSQEQLNDPWWPLENEHFSLALPPNVVPARVDLERINKSSAGVNERSSDIKVDSELSNKTNLSSEEKSDKEVAKRSERREQTLEEFKENLQQKRMARQSAVADIRNELETLRSQLAAEREVNRQLRAGVNVSQAMCDACTSTDPYEVPEPKSLCENDETGSSTASLRAQLAEVQLSLQLANADNLSLTTEVGVVRKQVASLKKVISCSKEMIKVREEQVVQLKAKLQEIENSLAERELRIMSDDLRQEYNRQLANIRNLRQLYEERARVSAAERENLLRQVSIKKDELAAETEKVKNFEERVSSLETELNATHKSLSVSKIQCEEFKFENKGLKEEMAAINTLFSQMLTGFNGVNNLDIDRLTTMLEENRTLLNEMATTETDSEGACLPKLLFEIVKEANNEDDTSETLNESSDELDTARSNLRLSSSQEIIGNLPKVWRVLMELLNHQKIAQVEFQENGQGEDCYKSIQTPTGPKVELSVSKTYIKLKDLILEKKALQKETTRLKTLNGHLERRLNDQEKRLSTVSLELTKTWHLVGKMQRQHRQLHTHEQILRYQLQQKRRHLNELKDELEYCRRKWAAARAKNAESQIQCEDLRREFASRKLQDANNSAESGYSDGPLSDDDDVDVSKKDYSNLFTVSRKLERTRSQSPNRSVFDGLLKRGNSAPHIAAFLTELMHTTKEIASEVPPQNVAASSVVFEDVLARATVVDPPKEVAISTVVSNPLPVKQGLVPSRANISGVASSSSGTVPKRGVKLSRSRREEKKSKTKPEEETLEEMFYRIGGEVKEPTLDSMEDAEEKRIDRAARIQRLENQCKSLITQVIETSTCRDQLNEQLSRFQEELEPVASGSATQSTNDDGEQSTRRAERLKRLETESEQLLKRIKKTTDRGKTMTSRLDYLHSRMTSRESSFDESESARGSPKPHSNEDQFPKGSDPETRAEHPVKLTETEEAYLARRTERIQRLEEESRQLQNAVARNTQRGIDLSSKLDDLHEKYGASAIDASSPKEVNESDESKATESDLSVNSGEMTKADPSEDTFPTDRDGSSKEGCNSHEGENVKRDSGGNENP</sequence>
<dbReference type="OMA" id="ACCVTVT"/>
<keyword evidence="4" id="KW-1185">Reference proteome</keyword>
<gene>
    <name evidence="3" type="ORF">HERILL_LOCUS2060</name>
</gene>
<feature type="coiled-coil region" evidence="1">
    <location>
        <begin position="560"/>
        <end position="587"/>
    </location>
</feature>
<feature type="region of interest" description="Disordered" evidence="2">
    <location>
        <begin position="975"/>
        <end position="1079"/>
    </location>
</feature>
<dbReference type="EMBL" id="LR899009">
    <property type="protein sequence ID" value="CAD7078811.1"/>
    <property type="molecule type" value="Genomic_DNA"/>
</dbReference>
<feature type="compositionally biased region" description="Basic and acidic residues" evidence="2">
    <location>
        <begin position="997"/>
        <end position="1006"/>
    </location>
</feature>
<evidence type="ECO:0000256" key="2">
    <source>
        <dbReference type="SAM" id="MobiDB-lite"/>
    </source>
</evidence>
<dbReference type="AlphaFoldDB" id="A0A7R8YN19"/>
<feature type="compositionally biased region" description="Polar residues" evidence="2">
    <location>
        <begin position="980"/>
        <end position="991"/>
    </location>
</feature>
<accession>A0A7R8YN19</accession>
<feature type="compositionally biased region" description="Basic and acidic residues" evidence="2">
    <location>
        <begin position="934"/>
        <end position="963"/>
    </location>
</feature>
<dbReference type="FunCoup" id="A0A7R8YN19">
    <property type="interactions" value="11"/>
</dbReference>
<proteinExistence type="predicted"/>
<feature type="compositionally biased region" description="Basic and acidic residues" evidence="2">
    <location>
        <begin position="55"/>
        <end position="65"/>
    </location>
</feature>
<feature type="compositionally biased region" description="Basic and acidic residues" evidence="2">
    <location>
        <begin position="1040"/>
        <end position="1079"/>
    </location>
</feature>
<feature type="region of interest" description="Disordered" evidence="2">
    <location>
        <begin position="851"/>
        <end position="963"/>
    </location>
</feature>
<evidence type="ECO:0000313" key="3">
    <source>
        <dbReference type="EMBL" id="CAD7078811.1"/>
    </source>
</evidence>
<feature type="region of interest" description="Disordered" evidence="2">
    <location>
        <begin position="748"/>
        <end position="784"/>
    </location>
</feature>
<feature type="compositionally biased region" description="Basic and acidic residues" evidence="2">
    <location>
        <begin position="769"/>
        <end position="782"/>
    </location>
</feature>
<feature type="region of interest" description="Disordered" evidence="2">
    <location>
        <begin position="47"/>
        <end position="89"/>
    </location>
</feature>
<dbReference type="OrthoDB" id="8191583at2759"/>
<name>A0A7R8YN19_HERIL</name>
<reference evidence="3 4" key="1">
    <citation type="submission" date="2020-11" db="EMBL/GenBank/DDBJ databases">
        <authorList>
            <person name="Wallbank WR R."/>
            <person name="Pardo Diaz C."/>
            <person name="Kozak K."/>
            <person name="Martin S."/>
            <person name="Jiggins C."/>
            <person name="Moest M."/>
            <person name="Warren A I."/>
            <person name="Generalovic N T."/>
            <person name="Byers J.R.P. K."/>
            <person name="Montejo-Kovacevich G."/>
            <person name="Yen C E."/>
        </authorList>
    </citation>
    <scope>NUCLEOTIDE SEQUENCE [LARGE SCALE GENOMIC DNA]</scope>
</reference>
<feature type="compositionally biased region" description="Basic and acidic residues" evidence="2">
    <location>
        <begin position="871"/>
        <end position="901"/>
    </location>
</feature>
<feature type="compositionally biased region" description="Polar residues" evidence="2">
    <location>
        <begin position="748"/>
        <end position="758"/>
    </location>
</feature>
<feature type="region of interest" description="Disordered" evidence="2">
    <location>
        <begin position="614"/>
        <end position="637"/>
    </location>
</feature>
<feature type="coiled-coil region" evidence="1">
    <location>
        <begin position="221"/>
        <end position="324"/>
    </location>
</feature>
<evidence type="ECO:0000313" key="4">
    <source>
        <dbReference type="Proteomes" id="UP000594454"/>
    </source>
</evidence>
<protein>
    <submittedName>
        <fullName evidence="3">Uncharacterized protein</fullName>
    </submittedName>
</protein>
<feature type="compositionally biased region" description="Basic and acidic residues" evidence="2">
    <location>
        <begin position="73"/>
        <end position="89"/>
    </location>
</feature>